<evidence type="ECO:0000313" key="2">
    <source>
        <dbReference type="EMBL" id="SCY26758.1"/>
    </source>
</evidence>
<sequence>MLAKTSIPLMILLGAIAFLWGGWWLHFQHPRNGKLDPDLTLVLPPPVATGMAAGDSYLAANLGIFKAMVVGTHLDNRQETKLFGDLLETTMALNPSHEDAYYQAQATLPWEGFHRLNQRIQVAATRERPWDWLPAYFAGFNLYYFAKDPESGAHYILKAADRTSNPQKAGLRSLAGRWISLGTRPQEALKMVQAMAESTRHRQLKRDLDKRQDQLRGLIRLQEAERSYRQKTGQSPDTLPDLIGFAGLKEIPEDPFKRGYQLDTDGHVIITPPKTLSSNRGQNG</sequence>
<keyword evidence="1" id="KW-0472">Membrane</keyword>
<organism evidence="2 3">
    <name type="scientific">Thiohalorhabdus denitrificans</name>
    <dbReference type="NCBI Taxonomy" id="381306"/>
    <lineage>
        <taxon>Bacteria</taxon>
        <taxon>Pseudomonadati</taxon>
        <taxon>Pseudomonadota</taxon>
        <taxon>Gammaproteobacteria</taxon>
        <taxon>Thiohalorhabdales</taxon>
        <taxon>Thiohalorhabdaceae</taxon>
        <taxon>Thiohalorhabdus</taxon>
    </lineage>
</organism>
<dbReference type="AlphaFoldDB" id="A0A1G5EK12"/>
<gene>
    <name evidence="2" type="ORF">SAMN05661077_1644</name>
</gene>
<keyword evidence="3" id="KW-1185">Reference proteome</keyword>
<keyword evidence="1" id="KW-1133">Transmembrane helix</keyword>
<feature type="transmembrane region" description="Helical" evidence="1">
    <location>
        <begin position="6"/>
        <end position="25"/>
    </location>
</feature>
<protein>
    <submittedName>
        <fullName evidence="2">Uncharacterized protein</fullName>
    </submittedName>
</protein>
<dbReference type="RefSeq" id="WP_176758756.1">
    <property type="nucleotide sequence ID" value="NZ_FMUN01000004.1"/>
</dbReference>
<accession>A0A1G5EK12</accession>
<dbReference type="EMBL" id="FMUN01000004">
    <property type="protein sequence ID" value="SCY26758.1"/>
    <property type="molecule type" value="Genomic_DNA"/>
</dbReference>
<name>A0A1G5EK12_9GAMM</name>
<evidence type="ECO:0000256" key="1">
    <source>
        <dbReference type="SAM" id="Phobius"/>
    </source>
</evidence>
<proteinExistence type="predicted"/>
<reference evidence="3" key="1">
    <citation type="submission" date="2016-10" db="EMBL/GenBank/DDBJ databases">
        <authorList>
            <person name="Varghese N."/>
        </authorList>
    </citation>
    <scope>NUCLEOTIDE SEQUENCE [LARGE SCALE GENOMIC DNA]</scope>
    <source>
        <strain evidence="3">HL 19</strain>
    </source>
</reference>
<evidence type="ECO:0000313" key="3">
    <source>
        <dbReference type="Proteomes" id="UP000183104"/>
    </source>
</evidence>
<dbReference type="Proteomes" id="UP000183104">
    <property type="component" value="Unassembled WGS sequence"/>
</dbReference>
<keyword evidence="1" id="KW-0812">Transmembrane</keyword>